<dbReference type="GO" id="GO:0000302">
    <property type="term" value="P:response to reactive oxygen species"/>
    <property type="evidence" value="ECO:0007669"/>
    <property type="project" value="TreeGrafter"/>
</dbReference>
<evidence type="ECO:0000256" key="2">
    <source>
        <dbReference type="ARBA" id="ARBA00022617"/>
    </source>
</evidence>
<dbReference type="GO" id="GO:0004601">
    <property type="term" value="F:peroxidase activity"/>
    <property type="evidence" value="ECO:0007669"/>
    <property type="project" value="UniProtKB-KW"/>
</dbReference>
<evidence type="ECO:0000313" key="5">
    <source>
        <dbReference type="Proteomes" id="UP000887226"/>
    </source>
</evidence>
<sequence>MPSTLIRLDLAKGITSLIDQPVANILQGIELGQSQDPGIPSSPVGVAGCIWYSVSKDLAAPFNGPAGRFNAVARMAVHFGFHDAGTWSQKLASAGQDCGANGSLVLFNEIVRKENRGLEVAVVLAKTLQLNYKAGGVTMADMIQYMAAHAVVT</sequence>
<dbReference type="GO" id="GO:0042744">
    <property type="term" value="P:hydrogen peroxide catabolic process"/>
    <property type="evidence" value="ECO:0007669"/>
    <property type="project" value="TreeGrafter"/>
</dbReference>
<dbReference type="Proteomes" id="UP000887226">
    <property type="component" value="Unassembled WGS sequence"/>
</dbReference>
<evidence type="ECO:0000313" key="4">
    <source>
        <dbReference type="EMBL" id="KAG9247505.1"/>
    </source>
</evidence>
<dbReference type="OrthoDB" id="2113341at2759"/>
<dbReference type="InterPro" id="IPR044831">
    <property type="entry name" value="Ccp1-like"/>
</dbReference>
<dbReference type="PANTHER" id="PTHR31356:SF66">
    <property type="entry name" value="CATALASE-PEROXIDASE"/>
    <property type="match status" value="1"/>
</dbReference>
<dbReference type="Gene3D" id="1.10.520.10">
    <property type="match status" value="1"/>
</dbReference>
<dbReference type="InterPro" id="IPR010255">
    <property type="entry name" value="Haem_peroxidase_sf"/>
</dbReference>
<dbReference type="PANTHER" id="PTHR31356">
    <property type="entry name" value="THYLAKOID LUMENAL 29 KDA PROTEIN, CHLOROPLASTIC-RELATED"/>
    <property type="match status" value="1"/>
</dbReference>
<dbReference type="GO" id="GO:0020037">
    <property type="term" value="F:heme binding"/>
    <property type="evidence" value="ECO:0007669"/>
    <property type="project" value="InterPro"/>
</dbReference>
<name>A0A9P7Z9N1_9HELO</name>
<keyword evidence="1" id="KW-0575">Peroxidase</keyword>
<evidence type="ECO:0000256" key="3">
    <source>
        <dbReference type="ARBA" id="ARBA00023002"/>
    </source>
</evidence>
<comment type="caution">
    <text evidence="4">The sequence shown here is derived from an EMBL/GenBank/DDBJ whole genome shotgun (WGS) entry which is preliminary data.</text>
</comment>
<reference evidence="4" key="1">
    <citation type="journal article" date="2021" name="IMA Fungus">
        <title>Genomic characterization of three marine fungi, including Emericellopsis atlantica sp. nov. with signatures of a generalist lifestyle and marine biomass degradation.</title>
        <authorList>
            <person name="Hagestad O.C."/>
            <person name="Hou L."/>
            <person name="Andersen J.H."/>
            <person name="Hansen E.H."/>
            <person name="Altermark B."/>
            <person name="Li C."/>
            <person name="Kuhnert E."/>
            <person name="Cox R.J."/>
            <person name="Crous P.W."/>
            <person name="Spatafora J.W."/>
            <person name="Lail K."/>
            <person name="Amirebrahimi M."/>
            <person name="Lipzen A."/>
            <person name="Pangilinan J."/>
            <person name="Andreopoulos W."/>
            <person name="Hayes R.D."/>
            <person name="Ng V."/>
            <person name="Grigoriev I.V."/>
            <person name="Jackson S.A."/>
            <person name="Sutton T.D.S."/>
            <person name="Dobson A.D.W."/>
            <person name="Rama T."/>
        </authorList>
    </citation>
    <scope>NUCLEOTIDE SEQUENCE</scope>
    <source>
        <strain evidence="4">TRa3180A</strain>
    </source>
</reference>
<dbReference type="EMBL" id="MU253770">
    <property type="protein sequence ID" value="KAG9247505.1"/>
    <property type="molecule type" value="Genomic_DNA"/>
</dbReference>
<keyword evidence="2" id="KW-0479">Metal-binding</keyword>
<dbReference type="GO" id="GO:0034599">
    <property type="term" value="P:cellular response to oxidative stress"/>
    <property type="evidence" value="ECO:0007669"/>
    <property type="project" value="InterPro"/>
</dbReference>
<keyword evidence="2" id="KW-0408">Iron</keyword>
<organism evidence="4 5">
    <name type="scientific">Calycina marina</name>
    <dbReference type="NCBI Taxonomy" id="1763456"/>
    <lineage>
        <taxon>Eukaryota</taxon>
        <taxon>Fungi</taxon>
        <taxon>Dikarya</taxon>
        <taxon>Ascomycota</taxon>
        <taxon>Pezizomycotina</taxon>
        <taxon>Leotiomycetes</taxon>
        <taxon>Helotiales</taxon>
        <taxon>Pezizellaceae</taxon>
        <taxon>Calycina</taxon>
    </lineage>
</organism>
<accession>A0A9P7Z9N1</accession>
<gene>
    <name evidence="4" type="ORF">BJ878DRAFT_555481</name>
</gene>
<dbReference type="SUPFAM" id="SSF48113">
    <property type="entry name" value="Heme-dependent peroxidases"/>
    <property type="match status" value="1"/>
</dbReference>
<evidence type="ECO:0000256" key="1">
    <source>
        <dbReference type="ARBA" id="ARBA00022559"/>
    </source>
</evidence>
<dbReference type="AlphaFoldDB" id="A0A9P7Z9N1"/>
<keyword evidence="3" id="KW-0560">Oxidoreductase</keyword>
<protein>
    <recommendedName>
        <fullName evidence="6">Peroxidase</fullName>
    </recommendedName>
</protein>
<evidence type="ECO:0008006" key="6">
    <source>
        <dbReference type="Google" id="ProtNLM"/>
    </source>
</evidence>
<keyword evidence="2" id="KW-0349">Heme</keyword>
<proteinExistence type="predicted"/>
<keyword evidence="5" id="KW-1185">Reference proteome</keyword>